<dbReference type="GeneID" id="5442086"/>
<protein>
    <submittedName>
        <fullName evidence="2">Bcprp28</fullName>
    </submittedName>
</protein>
<gene>
    <name evidence="2" type="primary">Bcprp28</name>
    <name evidence="2" type="ORF">BCIN_01g05140</name>
</gene>
<evidence type="ECO:0000256" key="1">
    <source>
        <dbReference type="SAM" id="MobiDB-lite"/>
    </source>
</evidence>
<dbReference type="EMBL" id="CP009805">
    <property type="protein sequence ID" value="ATZ45795.1"/>
    <property type="molecule type" value="Genomic_DNA"/>
</dbReference>
<keyword evidence="3" id="KW-1185">Reference proteome</keyword>
<feature type="compositionally biased region" description="Polar residues" evidence="1">
    <location>
        <begin position="1"/>
        <end position="10"/>
    </location>
</feature>
<sequence>MASNGYSNSADAVPPPPSDNDGRPPSPPPPPPDSFVPPPPPSSLAPPPPPSSDLPPPPPSELLPPPPEPKKKKGWGAPKPGPLSIEDILKKKKEADEAAAKYFLGSILII</sequence>
<evidence type="ECO:0000313" key="3">
    <source>
        <dbReference type="Proteomes" id="UP000001798"/>
    </source>
</evidence>
<dbReference type="Proteomes" id="UP000001798">
    <property type="component" value="Chromosome 1"/>
</dbReference>
<reference evidence="2 3" key="2">
    <citation type="journal article" date="2012" name="Eukaryot. Cell">
        <title>Genome update of Botrytis cinerea strains B05.10 and T4.</title>
        <authorList>
            <person name="Staats M."/>
            <person name="van Kan J.A."/>
        </authorList>
    </citation>
    <scope>NUCLEOTIDE SEQUENCE [LARGE SCALE GENOMIC DNA]</scope>
    <source>
        <strain evidence="2 3">B05.10</strain>
    </source>
</reference>
<evidence type="ECO:0000313" key="2">
    <source>
        <dbReference type="EMBL" id="ATZ45795.1"/>
    </source>
</evidence>
<proteinExistence type="predicted"/>
<dbReference type="VEuPathDB" id="FungiDB:Bcin01g05140"/>
<organism evidence="2 3">
    <name type="scientific">Botryotinia fuckeliana (strain B05.10)</name>
    <name type="common">Noble rot fungus</name>
    <name type="synonym">Botrytis cinerea</name>
    <dbReference type="NCBI Taxonomy" id="332648"/>
    <lineage>
        <taxon>Eukaryota</taxon>
        <taxon>Fungi</taxon>
        <taxon>Dikarya</taxon>
        <taxon>Ascomycota</taxon>
        <taxon>Pezizomycotina</taxon>
        <taxon>Leotiomycetes</taxon>
        <taxon>Helotiales</taxon>
        <taxon>Sclerotiniaceae</taxon>
        <taxon>Botrytis</taxon>
    </lineage>
</organism>
<accession>A0A384J5F2</accession>
<feature type="compositionally biased region" description="Pro residues" evidence="1">
    <location>
        <begin position="13"/>
        <end position="67"/>
    </location>
</feature>
<reference evidence="2 3" key="3">
    <citation type="journal article" date="2017" name="Mol. Plant Pathol.">
        <title>A gapless genome sequence of the fungus Botrytis cinerea.</title>
        <authorList>
            <person name="Van Kan J.A."/>
            <person name="Stassen J.H."/>
            <person name="Mosbach A."/>
            <person name="Van Der Lee T.A."/>
            <person name="Faino L."/>
            <person name="Farmer A.D."/>
            <person name="Papasotiriou D.G."/>
            <person name="Zhou S."/>
            <person name="Seidl M.F."/>
            <person name="Cottam E."/>
            <person name="Edel D."/>
            <person name="Hahn M."/>
            <person name="Schwartz D.C."/>
            <person name="Dietrich R.A."/>
            <person name="Widdison S."/>
            <person name="Scalliet G."/>
        </authorList>
    </citation>
    <scope>NUCLEOTIDE SEQUENCE [LARGE SCALE GENOMIC DNA]</scope>
    <source>
        <strain evidence="2 3">B05.10</strain>
    </source>
</reference>
<dbReference type="RefSeq" id="XP_024546289.1">
    <property type="nucleotide sequence ID" value="XM_024690520.1"/>
</dbReference>
<name>A0A384J5F2_BOTFB</name>
<dbReference type="OrthoDB" id="196131at2759"/>
<reference evidence="2 3" key="1">
    <citation type="journal article" date="2011" name="PLoS Genet.">
        <title>Genomic analysis of the necrotrophic fungal pathogens Sclerotinia sclerotiorum and Botrytis cinerea.</title>
        <authorList>
            <person name="Amselem J."/>
            <person name="Cuomo C.A."/>
            <person name="van Kan J.A."/>
            <person name="Viaud M."/>
            <person name="Benito E.P."/>
            <person name="Couloux A."/>
            <person name="Coutinho P.M."/>
            <person name="de Vries R.P."/>
            <person name="Dyer P.S."/>
            <person name="Fillinger S."/>
            <person name="Fournier E."/>
            <person name="Gout L."/>
            <person name="Hahn M."/>
            <person name="Kohn L."/>
            <person name="Lapalu N."/>
            <person name="Plummer K.M."/>
            <person name="Pradier J.M."/>
            <person name="Quevillon E."/>
            <person name="Sharon A."/>
            <person name="Simon A."/>
            <person name="ten Have A."/>
            <person name="Tudzynski B."/>
            <person name="Tudzynski P."/>
            <person name="Wincker P."/>
            <person name="Andrew M."/>
            <person name="Anthouard V."/>
            <person name="Beever R.E."/>
            <person name="Beffa R."/>
            <person name="Benoit I."/>
            <person name="Bouzid O."/>
            <person name="Brault B."/>
            <person name="Chen Z."/>
            <person name="Choquer M."/>
            <person name="Collemare J."/>
            <person name="Cotton P."/>
            <person name="Danchin E.G."/>
            <person name="Da Silva C."/>
            <person name="Gautier A."/>
            <person name="Giraud C."/>
            <person name="Giraud T."/>
            <person name="Gonzalez C."/>
            <person name="Grossetete S."/>
            <person name="Guldener U."/>
            <person name="Henrissat B."/>
            <person name="Howlett B.J."/>
            <person name="Kodira C."/>
            <person name="Kretschmer M."/>
            <person name="Lappartient A."/>
            <person name="Leroch M."/>
            <person name="Levis C."/>
            <person name="Mauceli E."/>
            <person name="Neuveglise C."/>
            <person name="Oeser B."/>
            <person name="Pearson M."/>
            <person name="Poulain J."/>
            <person name="Poussereau N."/>
            <person name="Quesneville H."/>
            <person name="Rascle C."/>
            <person name="Schumacher J."/>
            <person name="Segurens B."/>
            <person name="Sexton A."/>
            <person name="Silva E."/>
            <person name="Sirven C."/>
            <person name="Soanes D.M."/>
            <person name="Talbot N.J."/>
            <person name="Templeton M."/>
            <person name="Yandava C."/>
            <person name="Yarden O."/>
            <person name="Zeng Q."/>
            <person name="Rollins J.A."/>
            <person name="Lebrun M.H."/>
            <person name="Dickman M."/>
        </authorList>
    </citation>
    <scope>NUCLEOTIDE SEQUENCE [LARGE SCALE GENOMIC DNA]</scope>
    <source>
        <strain evidence="2 3">B05.10</strain>
    </source>
</reference>
<feature type="region of interest" description="Disordered" evidence="1">
    <location>
        <begin position="1"/>
        <end position="82"/>
    </location>
</feature>
<dbReference type="AlphaFoldDB" id="A0A384J5F2"/>